<sequence>MNVKSLTEDSSSSGSLEHTTSNNSKENRTYLMKEKNPYLEEVNNTVLLTNQDDKGSICDKAEFETTTNDEVNNETTIHIKENIKITTHKGLMNEQNNLILKEYPIPSFSRF</sequence>
<proteinExistence type="predicted"/>
<reference evidence="2" key="1">
    <citation type="submission" date="2021-06" db="EMBL/GenBank/DDBJ databases">
        <authorList>
            <person name="Kallberg Y."/>
            <person name="Tangrot J."/>
            <person name="Rosling A."/>
        </authorList>
    </citation>
    <scope>NUCLEOTIDE SEQUENCE</scope>
    <source>
        <strain evidence="2">FL966</strain>
    </source>
</reference>
<comment type="caution">
    <text evidence="2">The sequence shown here is derived from an EMBL/GenBank/DDBJ whole genome shotgun (WGS) entry which is preliminary data.</text>
</comment>
<feature type="non-terminal residue" evidence="2">
    <location>
        <position position="1"/>
    </location>
</feature>
<name>A0A9N9NL74_9GLOM</name>
<organism evidence="2 3">
    <name type="scientific">Cetraspora pellucida</name>
    <dbReference type="NCBI Taxonomy" id="1433469"/>
    <lineage>
        <taxon>Eukaryota</taxon>
        <taxon>Fungi</taxon>
        <taxon>Fungi incertae sedis</taxon>
        <taxon>Mucoromycota</taxon>
        <taxon>Glomeromycotina</taxon>
        <taxon>Glomeromycetes</taxon>
        <taxon>Diversisporales</taxon>
        <taxon>Gigasporaceae</taxon>
        <taxon>Cetraspora</taxon>
    </lineage>
</organism>
<feature type="region of interest" description="Disordered" evidence="1">
    <location>
        <begin position="1"/>
        <end position="31"/>
    </location>
</feature>
<accession>A0A9N9NL74</accession>
<dbReference type="Proteomes" id="UP000789759">
    <property type="component" value="Unassembled WGS sequence"/>
</dbReference>
<evidence type="ECO:0000256" key="1">
    <source>
        <dbReference type="SAM" id="MobiDB-lite"/>
    </source>
</evidence>
<feature type="compositionally biased region" description="Low complexity" evidence="1">
    <location>
        <begin position="8"/>
        <end position="21"/>
    </location>
</feature>
<evidence type="ECO:0000313" key="2">
    <source>
        <dbReference type="EMBL" id="CAG8748161.1"/>
    </source>
</evidence>
<keyword evidence="3" id="KW-1185">Reference proteome</keyword>
<gene>
    <name evidence="2" type="ORF">CPELLU_LOCUS14526</name>
</gene>
<dbReference type="EMBL" id="CAJVQA010017323">
    <property type="protein sequence ID" value="CAG8748161.1"/>
    <property type="molecule type" value="Genomic_DNA"/>
</dbReference>
<dbReference type="AlphaFoldDB" id="A0A9N9NL74"/>
<protein>
    <submittedName>
        <fullName evidence="2">989_t:CDS:1</fullName>
    </submittedName>
</protein>
<evidence type="ECO:0000313" key="3">
    <source>
        <dbReference type="Proteomes" id="UP000789759"/>
    </source>
</evidence>